<comment type="caution">
    <text evidence="3">The sequence shown here is derived from an EMBL/GenBank/DDBJ whole genome shotgun (WGS) entry which is preliminary data.</text>
</comment>
<sequence>MSGGATVSQSGVPTSTSPTTLSSPPPLAGKGGVAALIPAASALALVPGFLYMQGQLSERHAEFMTMVHDAQASRQEPPAPVEAKGSLEITSKPEGCAIWVNGERHPVATPAKLRELPLGRELHIKLTKDGYKPYRTAVKLSDEVRFKEVVADLDRLTATVVLWVDPPASVFVDGKLWKGNRTRIEGLTVGEGHRFVLSAPGHAPKTLMVNVEPGEMKTLSVRLPKLGAQSPAEERAEGAQ</sequence>
<dbReference type="EMBL" id="JAQNDK010000004">
    <property type="protein sequence ID" value="MDC0682511.1"/>
    <property type="molecule type" value="Genomic_DNA"/>
</dbReference>
<dbReference type="Proteomes" id="UP001217485">
    <property type="component" value="Unassembled WGS sequence"/>
</dbReference>
<dbReference type="RefSeq" id="WP_272100490.1">
    <property type="nucleotide sequence ID" value="NZ_JAQNDK010000004.1"/>
</dbReference>
<gene>
    <name evidence="3" type="ORF">POL72_32590</name>
</gene>
<organism evidence="3 4">
    <name type="scientific">Sorangium atrum</name>
    <dbReference type="NCBI Taxonomy" id="2995308"/>
    <lineage>
        <taxon>Bacteria</taxon>
        <taxon>Pseudomonadati</taxon>
        <taxon>Myxococcota</taxon>
        <taxon>Polyangia</taxon>
        <taxon>Polyangiales</taxon>
        <taxon>Polyangiaceae</taxon>
        <taxon>Sorangium</taxon>
    </lineage>
</organism>
<evidence type="ECO:0000313" key="4">
    <source>
        <dbReference type="Proteomes" id="UP001217485"/>
    </source>
</evidence>
<feature type="compositionally biased region" description="Polar residues" evidence="1">
    <location>
        <begin position="1"/>
        <end position="12"/>
    </location>
</feature>
<proteinExistence type="predicted"/>
<evidence type="ECO:0000313" key="3">
    <source>
        <dbReference type="EMBL" id="MDC0682511.1"/>
    </source>
</evidence>
<dbReference type="Pfam" id="PF08308">
    <property type="entry name" value="PEGA"/>
    <property type="match status" value="1"/>
</dbReference>
<protein>
    <submittedName>
        <fullName evidence="3">PEGA domain-containing protein</fullName>
    </submittedName>
</protein>
<evidence type="ECO:0000256" key="1">
    <source>
        <dbReference type="SAM" id="MobiDB-lite"/>
    </source>
</evidence>
<dbReference type="InterPro" id="IPR013229">
    <property type="entry name" value="PEGA"/>
</dbReference>
<feature type="compositionally biased region" description="Low complexity" evidence="1">
    <location>
        <begin position="13"/>
        <end position="22"/>
    </location>
</feature>
<accession>A0ABT5C7V4</accession>
<feature type="domain" description="PEGA" evidence="2">
    <location>
        <begin position="85"/>
        <end position="143"/>
    </location>
</feature>
<name>A0ABT5C7V4_9BACT</name>
<feature type="region of interest" description="Disordered" evidence="1">
    <location>
        <begin position="1"/>
        <end position="26"/>
    </location>
</feature>
<reference evidence="3 4" key="1">
    <citation type="submission" date="2023-01" db="EMBL/GenBank/DDBJ databases">
        <title>Minimal conservation of predation-associated metabolite biosynthetic gene clusters underscores biosynthetic potential of Myxococcota including descriptions for ten novel species: Archangium lansinium sp. nov., Myxococcus landrumus sp. nov., Nannocystis bai.</title>
        <authorList>
            <person name="Ahearne A."/>
            <person name="Stevens C."/>
            <person name="Dowd S."/>
        </authorList>
    </citation>
    <scope>NUCLEOTIDE SEQUENCE [LARGE SCALE GENOMIC DNA]</scope>
    <source>
        <strain evidence="3 4">WIWO2</strain>
    </source>
</reference>
<evidence type="ECO:0000259" key="2">
    <source>
        <dbReference type="Pfam" id="PF08308"/>
    </source>
</evidence>
<keyword evidence="4" id="KW-1185">Reference proteome</keyword>